<evidence type="ECO:0000313" key="2">
    <source>
        <dbReference type="EMBL" id="WGK94552.1"/>
    </source>
</evidence>
<dbReference type="RefSeq" id="WP_264532722.1">
    <property type="nucleotide sequence ID" value="NZ_CP092332.1"/>
</dbReference>
<feature type="domain" description="DUF6734" evidence="1">
    <location>
        <begin position="1"/>
        <end position="282"/>
    </location>
</feature>
<reference evidence="2 3" key="1">
    <citation type="submission" date="2023-06" db="EMBL/GenBank/DDBJ databases">
        <title>Complete Genome Sequence of Flavobacterium keumense K3R-10.</title>
        <authorList>
            <person name="Jeong H."/>
            <person name="Jhang S.Y."/>
            <person name="Kim J.N."/>
        </authorList>
    </citation>
    <scope>NUCLEOTIDE SEQUENCE [LARGE SCALE GENOMIC DNA]</scope>
    <source>
        <strain evidence="2 3">K3R-10</strain>
    </source>
</reference>
<name>A0ABY8N4T5_9FLAO</name>
<organism evidence="2 3">
    <name type="scientific">Flavobacterium keumense</name>
    <dbReference type="NCBI Taxonomy" id="1306518"/>
    <lineage>
        <taxon>Bacteria</taxon>
        <taxon>Pseudomonadati</taxon>
        <taxon>Bacteroidota</taxon>
        <taxon>Flavobacteriia</taxon>
        <taxon>Flavobacteriales</taxon>
        <taxon>Flavobacteriaceae</taxon>
        <taxon>Flavobacterium</taxon>
    </lineage>
</organism>
<evidence type="ECO:0000259" key="1">
    <source>
        <dbReference type="Pfam" id="PF20508"/>
    </source>
</evidence>
<evidence type="ECO:0000313" key="3">
    <source>
        <dbReference type="Proteomes" id="UP001232117"/>
    </source>
</evidence>
<dbReference type="Pfam" id="PF20508">
    <property type="entry name" value="DUF6734"/>
    <property type="match status" value="1"/>
</dbReference>
<accession>A0ABY8N4T5</accession>
<dbReference type="InterPro" id="IPR046621">
    <property type="entry name" value="DUF6734"/>
</dbReference>
<dbReference type="EMBL" id="CP092332">
    <property type="protein sequence ID" value="WGK94552.1"/>
    <property type="molecule type" value="Genomic_DNA"/>
</dbReference>
<sequence length="448" mass="53149">MKIIQSFWTGNQNDFTNTHGWCNYKYNWISWILSSHQLVTFHDEVELYTDAFGYEILINKLQLPYTKVHVVLDELNHFHKDLWAVAKIKTFQLQTEPFLHVDGDVFVWESLTEKFKNSNLVVQNLEVTSTYYPEKWGLIRPKLVYVPDTLKNFKCTTTDLVTNMGIIGGNNLDFFTDYTQKSLEFVEKNRPAWSKIKDYNFNVFFEQIIFYRLAKQKNEEISFMFEDTPNSGGYKGFADFGNVPQKKYLHLLGGYKQEIINCIQMEIYTMRYYPESYSRLMSMINENTSIATDVDFLTSEKVSELISDFEKELKTNDFSTSDFLIKRDLYNEGSQNRFRDCVERKEPFKLVMIPSFEVKTEMKNNQPFFHILIKERNEESRRYNLDQIDRVMIQELSKPVEYNEFILKIKTYLSPSDSNEESLNTLLTLINNRLVNYLTLRITSIYQL</sequence>
<keyword evidence="3" id="KW-1185">Reference proteome</keyword>
<gene>
    <name evidence="2" type="ORF">MG292_10785</name>
</gene>
<proteinExistence type="predicted"/>
<protein>
    <recommendedName>
        <fullName evidence="1">DUF6734 domain-containing protein</fullName>
    </recommendedName>
</protein>
<dbReference type="Proteomes" id="UP001232117">
    <property type="component" value="Chromosome"/>
</dbReference>